<keyword evidence="4" id="KW-1185">Reference proteome</keyword>
<keyword evidence="2" id="KW-1133">Transmembrane helix</keyword>
<dbReference type="EMBL" id="JABXBU010000015">
    <property type="protein sequence ID" value="KAF8788409.1"/>
    <property type="molecule type" value="Genomic_DNA"/>
</dbReference>
<reference evidence="3" key="1">
    <citation type="journal article" date="2020" name="bioRxiv">
        <title>Chromosome-level reference genome of the European wasp spider Argiope bruennichi: a resource for studies on range expansion and evolutionary adaptation.</title>
        <authorList>
            <person name="Sheffer M.M."/>
            <person name="Hoppe A."/>
            <person name="Krehenwinkel H."/>
            <person name="Uhl G."/>
            <person name="Kuss A.W."/>
            <person name="Jensen L."/>
            <person name="Jensen C."/>
            <person name="Gillespie R.G."/>
            <person name="Hoff K.J."/>
            <person name="Prost S."/>
        </authorList>
    </citation>
    <scope>NUCLEOTIDE SEQUENCE</scope>
</reference>
<evidence type="ECO:0000313" key="3">
    <source>
        <dbReference type="EMBL" id="KAF8788409.1"/>
    </source>
</evidence>
<feature type="transmembrane region" description="Helical" evidence="2">
    <location>
        <begin position="129"/>
        <end position="152"/>
    </location>
</feature>
<comment type="caution">
    <text evidence="3">The sequence shown here is derived from an EMBL/GenBank/DDBJ whole genome shotgun (WGS) entry which is preliminary data.</text>
</comment>
<evidence type="ECO:0000256" key="1">
    <source>
        <dbReference type="SAM" id="MobiDB-lite"/>
    </source>
</evidence>
<sequence>MEANQTITDEAVKMHYAERRLPRRGGSVHPGSVNPIPVIPFPGNICARLPLHSTRSCLPERGGVGTVNTHSSCNHSNLRGYSRVLLSPTKNSSVPPPPSNYSTIVCVRMRKPWNRLFTMPLREISMSQFIPSSTLLFLQFFPNLFLFLYSTWMSSIGLDPDSKPDLEQKEGKRRGVGGRKRERVHSPMMWS</sequence>
<dbReference type="AlphaFoldDB" id="A0A8T0FG39"/>
<feature type="compositionally biased region" description="Basic residues" evidence="1">
    <location>
        <begin position="171"/>
        <end position="183"/>
    </location>
</feature>
<proteinExistence type="predicted"/>
<reference evidence="3" key="2">
    <citation type="submission" date="2020-06" db="EMBL/GenBank/DDBJ databases">
        <authorList>
            <person name="Sheffer M."/>
        </authorList>
    </citation>
    <scope>NUCLEOTIDE SEQUENCE</scope>
</reference>
<feature type="region of interest" description="Disordered" evidence="1">
    <location>
        <begin position="160"/>
        <end position="191"/>
    </location>
</feature>
<organism evidence="3 4">
    <name type="scientific">Argiope bruennichi</name>
    <name type="common">Wasp spider</name>
    <name type="synonym">Aranea bruennichi</name>
    <dbReference type="NCBI Taxonomy" id="94029"/>
    <lineage>
        <taxon>Eukaryota</taxon>
        <taxon>Metazoa</taxon>
        <taxon>Ecdysozoa</taxon>
        <taxon>Arthropoda</taxon>
        <taxon>Chelicerata</taxon>
        <taxon>Arachnida</taxon>
        <taxon>Araneae</taxon>
        <taxon>Araneomorphae</taxon>
        <taxon>Entelegynae</taxon>
        <taxon>Araneoidea</taxon>
        <taxon>Araneidae</taxon>
        <taxon>Argiope</taxon>
    </lineage>
</organism>
<accession>A0A8T0FG39</accession>
<protein>
    <submittedName>
        <fullName evidence="3">Uncharacterized protein</fullName>
    </submittedName>
</protein>
<gene>
    <name evidence="3" type="ORF">HNY73_009910</name>
</gene>
<name>A0A8T0FG39_ARGBR</name>
<evidence type="ECO:0000256" key="2">
    <source>
        <dbReference type="SAM" id="Phobius"/>
    </source>
</evidence>
<keyword evidence="2" id="KW-0472">Membrane</keyword>
<evidence type="ECO:0000313" key="4">
    <source>
        <dbReference type="Proteomes" id="UP000807504"/>
    </source>
</evidence>
<feature type="compositionally biased region" description="Basic and acidic residues" evidence="1">
    <location>
        <begin position="160"/>
        <end position="170"/>
    </location>
</feature>
<dbReference type="Proteomes" id="UP000807504">
    <property type="component" value="Unassembled WGS sequence"/>
</dbReference>
<keyword evidence="2" id="KW-0812">Transmembrane</keyword>